<accession>X6MGF9</accession>
<gene>
    <name evidence="1" type="ORF">RFI_24267</name>
</gene>
<evidence type="ECO:0000313" key="1">
    <source>
        <dbReference type="EMBL" id="ETO13108.1"/>
    </source>
</evidence>
<comment type="caution">
    <text evidence="1">The sequence shown here is derived from an EMBL/GenBank/DDBJ whole genome shotgun (WGS) entry which is preliminary data.</text>
</comment>
<dbReference type="AlphaFoldDB" id="X6MGF9"/>
<dbReference type="EMBL" id="ASPP01020822">
    <property type="protein sequence ID" value="ETO13108.1"/>
    <property type="molecule type" value="Genomic_DNA"/>
</dbReference>
<evidence type="ECO:0000313" key="2">
    <source>
        <dbReference type="Proteomes" id="UP000023152"/>
    </source>
</evidence>
<keyword evidence="2" id="KW-1185">Reference proteome</keyword>
<name>X6MGF9_RETFI</name>
<feature type="non-terminal residue" evidence="1">
    <location>
        <position position="584"/>
    </location>
</feature>
<reference evidence="1 2" key="1">
    <citation type="journal article" date="2013" name="Curr. Biol.">
        <title>The Genome of the Foraminiferan Reticulomyxa filosa.</title>
        <authorList>
            <person name="Glockner G."/>
            <person name="Hulsmann N."/>
            <person name="Schleicher M."/>
            <person name="Noegel A.A."/>
            <person name="Eichinger L."/>
            <person name="Gallinger C."/>
            <person name="Pawlowski J."/>
            <person name="Sierra R."/>
            <person name="Euteneuer U."/>
            <person name="Pillet L."/>
            <person name="Moustafa A."/>
            <person name="Platzer M."/>
            <person name="Groth M."/>
            <person name="Szafranski K."/>
            <person name="Schliwa M."/>
        </authorList>
    </citation>
    <scope>NUCLEOTIDE SEQUENCE [LARGE SCALE GENOMIC DNA]</scope>
</reference>
<proteinExistence type="predicted"/>
<sequence>RPFPQFDINQLCEWIRENETTLLKDLRLFNLEAYLRRFFDQKIDGQRIDNDKWTEKNLLSALFVKEKSQTIDYKDRTVTTRLWTLVQSRKKRVLELQKKFPLINQHFSIAIIKDILKQVQQKWDVAKRQLQERTMTGTQIATELEWIAKRSQDDIKRQVRLMYEPHSKDPDHLKLSEYEQRDFVIGMPKNPEPEQSELETLRRLLKELEFSMPPLLTGTGLLDPVDLIASVKNEIINLVTTKQYVMITVNDIQWLNIVHRCGISKQMANWAKFVSFKTLFHSGTLTRFQSYQTIAYDLRQVFDCFQNQQVLASIRSVIATFSLIYKQKNKLSTSWEKYEWTLLKSFDNVEMKKILEFWRDNKYRFVNFPSVALHWLELVQNSENIILKCFNSFKNDKEFHEFLFQFAEDDPVQRLRADCLKHVRSFVVKFCSNEFASVADMLKKMIEIMQNDITAEILDHFQVVHSSWHFILAAAKDPQVKQTNRQKLGGVVVVVVFPPFTCKGSTHEQDREFLEQLTAIEFGPEDTHNHENYLRYIGFKRLDTQHDEKKEKVEMSQDDFEQLMARLLIFITGFFFKLKKNLFK</sequence>
<organism evidence="1 2">
    <name type="scientific">Reticulomyxa filosa</name>
    <dbReference type="NCBI Taxonomy" id="46433"/>
    <lineage>
        <taxon>Eukaryota</taxon>
        <taxon>Sar</taxon>
        <taxon>Rhizaria</taxon>
        <taxon>Retaria</taxon>
        <taxon>Foraminifera</taxon>
        <taxon>Monothalamids</taxon>
        <taxon>Reticulomyxidae</taxon>
        <taxon>Reticulomyxa</taxon>
    </lineage>
</organism>
<dbReference type="Proteomes" id="UP000023152">
    <property type="component" value="Unassembled WGS sequence"/>
</dbReference>
<protein>
    <submittedName>
        <fullName evidence="1">Uncharacterized protein</fullName>
    </submittedName>
</protein>
<feature type="non-terminal residue" evidence="1">
    <location>
        <position position="1"/>
    </location>
</feature>